<comment type="caution">
    <text evidence="2">The sequence shown here is derived from an EMBL/GenBank/DDBJ whole genome shotgun (WGS) entry which is preliminary data.</text>
</comment>
<dbReference type="PANTHER" id="PTHR20992">
    <property type="entry name" value="AT15442P-RELATED"/>
    <property type="match status" value="1"/>
</dbReference>
<organism evidence="2 3">
    <name type="scientific">Candidatus Kaiserbacteria bacterium CG10_big_fil_rev_8_21_14_0_10_49_17</name>
    <dbReference type="NCBI Taxonomy" id="1974609"/>
    <lineage>
        <taxon>Bacteria</taxon>
        <taxon>Candidatus Kaiseribacteriota</taxon>
    </lineage>
</organism>
<feature type="transmembrane region" description="Helical" evidence="1">
    <location>
        <begin position="30"/>
        <end position="49"/>
    </location>
</feature>
<reference evidence="3" key="1">
    <citation type="submission" date="2017-09" db="EMBL/GenBank/DDBJ databases">
        <title>Depth-based differentiation of microbial function through sediment-hosted aquifers and enrichment of novel symbionts in the deep terrestrial subsurface.</title>
        <authorList>
            <person name="Probst A.J."/>
            <person name="Ladd B."/>
            <person name="Jarett J.K."/>
            <person name="Geller-Mcgrath D.E."/>
            <person name="Sieber C.M.K."/>
            <person name="Emerson J.B."/>
            <person name="Anantharaman K."/>
            <person name="Thomas B.C."/>
            <person name="Malmstrom R."/>
            <person name="Stieglmeier M."/>
            <person name="Klingl A."/>
            <person name="Woyke T."/>
            <person name="Ryan C.M."/>
            <person name="Banfield J.F."/>
        </authorList>
    </citation>
    <scope>NUCLEOTIDE SEQUENCE [LARGE SCALE GENOMIC DNA]</scope>
</reference>
<name>A0A2M6WEN9_9BACT</name>
<feature type="transmembrane region" description="Helical" evidence="1">
    <location>
        <begin position="125"/>
        <end position="144"/>
    </location>
</feature>
<accession>A0A2M6WEN9</accession>
<keyword evidence="1" id="KW-0472">Membrane</keyword>
<evidence type="ECO:0000256" key="1">
    <source>
        <dbReference type="SAM" id="Phobius"/>
    </source>
</evidence>
<feature type="transmembrane region" description="Helical" evidence="1">
    <location>
        <begin position="90"/>
        <end position="110"/>
    </location>
</feature>
<feature type="transmembrane region" description="Helical" evidence="1">
    <location>
        <begin position="151"/>
        <end position="173"/>
    </location>
</feature>
<dbReference type="InterPro" id="IPR005240">
    <property type="entry name" value="DUF389"/>
</dbReference>
<dbReference type="EMBL" id="PFBJ01000006">
    <property type="protein sequence ID" value="PIT91252.1"/>
    <property type="molecule type" value="Genomic_DNA"/>
</dbReference>
<dbReference type="PANTHER" id="PTHR20992:SF9">
    <property type="entry name" value="AT15442P-RELATED"/>
    <property type="match status" value="1"/>
</dbReference>
<keyword evidence="1" id="KW-0812">Transmembrane</keyword>
<dbReference type="AlphaFoldDB" id="A0A2M6WEN9"/>
<gene>
    <name evidence="2" type="ORF">COU17_01330</name>
</gene>
<keyword evidence="1" id="KW-1133">Transmembrane helix</keyword>
<dbReference type="NCBIfam" id="TIGR00341">
    <property type="entry name" value="TIGR00341 family protein"/>
    <property type="match status" value="1"/>
</dbReference>
<dbReference type="Proteomes" id="UP000228809">
    <property type="component" value="Unassembled WGS sequence"/>
</dbReference>
<evidence type="ECO:0000313" key="3">
    <source>
        <dbReference type="Proteomes" id="UP000228809"/>
    </source>
</evidence>
<feature type="transmembrane region" description="Helical" evidence="1">
    <location>
        <begin position="179"/>
        <end position="202"/>
    </location>
</feature>
<protein>
    <submittedName>
        <fullName evidence="2">TIGR00341 family protein</fullName>
    </submittedName>
</protein>
<evidence type="ECO:0000313" key="2">
    <source>
        <dbReference type="EMBL" id="PIT91252.1"/>
    </source>
</evidence>
<dbReference type="Pfam" id="PF04087">
    <property type="entry name" value="DUF389"/>
    <property type="match status" value="1"/>
</dbReference>
<sequence>MSFISRIRSIDESDKSIAVEKLIAASTPDFDFFLLTTLSVLMATFGLLLDSATVIIGSMLIAPLLYPILSLSVSVSMADYRLLRRSLSTLGKATVLTVGASAIITLFFSYDYSIGSEILSRAEPSLVYFLVAVISGIAVSYTMVRPDLSETLPGIAVAVALLPPLATVGVGIAELQWTVVSGAIVLFLLNVVGIVGASIVMFSLMNLYSKRSVAERTVVREEVRVVKEKEKAKEIDEWDKAVDGAIKADAVREEENGK</sequence>
<feature type="transmembrane region" description="Helical" evidence="1">
    <location>
        <begin position="55"/>
        <end position="78"/>
    </location>
</feature>
<proteinExistence type="predicted"/>